<accession>A0A6J1Q1M3</accession>
<evidence type="ECO:0000256" key="1">
    <source>
        <dbReference type="SAM" id="MobiDB-lite"/>
    </source>
</evidence>
<organism evidence="2 3">
    <name type="scientific">Temnothorax curvispinosus</name>
    <dbReference type="NCBI Taxonomy" id="300111"/>
    <lineage>
        <taxon>Eukaryota</taxon>
        <taxon>Metazoa</taxon>
        <taxon>Ecdysozoa</taxon>
        <taxon>Arthropoda</taxon>
        <taxon>Hexapoda</taxon>
        <taxon>Insecta</taxon>
        <taxon>Pterygota</taxon>
        <taxon>Neoptera</taxon>
        <taxon>Endopterygota</taxon>
        <taxon>Hymenoptera</taxon>
        <taxon>Apocrita</taxon>
        <taxon>Aculeata</taxon>
        <taxon>Formicoidea</taxon>
        <taxon>Formicidae</taxon>
        <taxon>Myrmicinae</taxon>
        <taxon>Temnothorax</taxon>
    </lineage>
</organism>
<protein>
    <submittedName>
        <fullName evidence="3">Uncharacterized protein LOC112456499</fullName>
    </submittedName>
</protein>
<keyword evidence="2" id="KW-1185">Reference proteome</keyword>
<dbReference type="OrthoDB" id="7526779at2759"/>
<evidence type="ECO:0000313" key="2">
    <source>
        <dbReference type="Proteomes" id="UP000504618"/>
    </source>
</evidence>
<evidence type="ECO:0000313" key="3">
    <source>
        <dbReference type="RefSeq" id="XP_024874860.1"/>
    </source>
</evidence>
<dbReference type="AlphaFoldDB" id="A0A6J1Q1M3"/>
<feature type="region of interest" description="Disordered" evidence="1">
    <location>
        <begin position="61"/>
        <end position="84"/>
    </location>
</feature>
<dbReference type="Proteomes" id="UP000504618">
    <property type="component" value="Unplaced"/>
</dbReference>
<sequence length="153" mass="17635">MDFQEEQYIIDGVIYNITETPQIHQRLRSDPDFAQQYIYGATSQLQSSVETNENKSINEEIQDISNNNTIDDNNTSDNNTNNNDTIKVHEKLHNTSNEEIGGFKWPHEAILLLIEEYNIRQNDFVSGRMSHKKVWGEIAGEMMKHGHNVTGLQ</sequence>
<feature type="non-terminal residue" evidence="3">
    <location>
        <position position="153"/>
    </location>
</feature>
<name>A0A6J1Q1M3_9HYME</name>
<dbReference type="RefSeq" id="XP_024874860.1">
    <property type="nucleotide sequence ID" value="XM_025019092.1"/>
</dbReference>
<proteinExistence type="predicted"/>
<dbReference type="Gene3D" id="1.10.10.60">
    <property type="entry name" value="Homeodomain-like"/>
    <property type="match status" value="1"/>
</dbReference>
<reference evidence="3" key="1">
    <citation type="submission" date="2025-08" db="UniProtKB">
        <authorList>
            <consortium name="RefSeq"/>
        </authorList>
    </citation>
    <scope>IDENTIFICATION</scope>
    <source>
        <tissue evidence="3">Whole body</tissue>
    </source>
</reference>
<dbReference type="GeneID" id="112456499"/>
<gene>
    <name evidence="3" type="primary">LOC112456499</name>
</gene>
<feature type="compositionally biased region" description="Low complexity" evidence="1">
    <location>
        <begin position="63"/>
        <end position="84"/>
    </location>
</feature>